<dbReference type="Proteomes" id="UP000075517">
    <property type="component" value="Unassembled WGS sequence"/>
</dbReference>
<accession>A0A150NAU8</accession>
<dbReference type="EMBL" id="LQYY01000086">
    <property type="protein sequence ID" value="KYD33752.1"/>
    <property type="molecule type" value="Genomic_DNA"/>
</dbReference>
<reference evidence="1 2" key="1">
    <citation type="submission" date="2016-01" db="EMBL/GenBank/DDBJ databases">
        <title>Draft Genome Sequences of Seven Thermophilic Sporeformers Isolated from Foods.</title>
        <authorList>
            <person name="Berendsen E.M."/>
            <person name="Wells-Bennik M.H."/>
            <person name="Krawcyk A.O."/>
            <person name="De Jong A."/>
            <person name="Holsappel S."/>
            <person name="Eijlander R.T."/>
            <person name="Kuipers O.P."/>
        </authorList>
    </citation>
    <scope>NUCLEOTIDE SEQUENCE [LARGE SCALE GENOMIC DNA]</scope>
    <source>
        <strain evidence="1 2">B4114</strain>
    </source>
</reference>
<evidence type="ECO:0000313" key="1">
    <source>
        <dbReference type="EMBL" id="KYD33752.1"/>
    </source>
</evidence>
<comment type="caution">
    <text evidence="1">The sequence shown here is derived from an EMBL/GenBank/DDBJ whole genome shotgun (WGS) entry which is preliminary data.</text>
</comment>
<organism evidence="1 2">
    <name type="scientific">Geobacillus stearothermophilus</name>
    <name type="common">Bacillus stearothermophilus</name>
    <dbReference type="NCBI Taxonomy" id="1422"/>
    <lineage>
        <taxon>Bacteria</taxon>
        <taxon>Bacillati</taxon>
        <taxon>Bacillota</taxon>
        <taxon>Bacilli</taxon>
        <taxon>Bacillales</taxon>
        <taxon>Anoxybacillaceae</taxon>
        <taxon>Geobacillus</taxon>
    </lineage>
</organism>
<name>A0A150NAU8_GEOSE</name>
<evidence type="ECO:0000313" key="2">
    <source>
        <dbReference type="Proteomes" id="UP000075517"/>
    </source>
</evidence>
<protein>
    <submittedName>
        <fullName evidence="1">Uncharacterized protein</fullName>
    </submittedName>
</protein>
<proteinExistence type="predicted"/>
<sequence>MGKNQKKIHVKTVLLLTQGKFTPSQPFVKMGKASLSREEK</sequence>
<gene>
    <name evidence="1" type="ORF">B4114_3092</name>
</gene>
<dbReference type="AlphaFoldDB" id="A0A150NAU8"/>